<gene>
    <name evidence="2" type="ORF">EVAR_57527_1</name>
</gene>
<comment type="caution">
    <text evidence="2">The sequence shown here is derived from an EMBL/GenBank/DDBJ whole genome shotgun (WGS) entry which is preliminary data.</text>
</comment>
<accession>A0A4C1Y1L8</accession>
<keyword evidence="3" id="KW-1185">Reference proteome</keyword>
<evidence type="ECO:0000256" key="1">
    <source>
        <dbReference type="SAM" id="MobiDB-lite"/>
    </source>
</evidence>
<dbReference type="AlphaFoldDB" id="A0A4C1Y1L8"/>
<evidence type="ECO:0000313" key="3">
    <source>
        <dbReference type="Proteomes" id="UP000299102"/>
    </source>
</evidence>
<organism evidence="2 3">
    <name type="scientific">Eumeta variegata</name>
    <name type="common">Bagworm moth</name>
    <name type="synonym">Eumeta japonica</name>
    <dbReference type="NCBI Taxonomy" id="151549"/>
    <lineage>
        <taxon>Eukaryota</taxon>
        <taxon>Metazoa</taxon>
        <taxon>Ecdysozoa</taxon>
        <taxon>Arthropoda</taxon>
        <taxon>Hexapoda</taxon>
        <taxon>Insecta</taxon>
        <taxon>Pterygota</taxon>
        <taxon>Neoptera</taxon>
        <taxon>Endopterygota</taxon>
        <taxon>Lepidoptera</taxon>
        <taxon>Glossata</taxon>
        <taxon>Ditrysia</taxon>
        <taxon>Tineoidea</taxon>
        <taxon>Psychidae</taxon>
        <taxon>Oiketicinae</taxon>
        <taxon>Eumeta</taxon>
    </lineage>
</organism>
<feature type="compositionally biased region" description="Basic and acidic residues" evidence="1">
    <location>
        <begin position="8"/>
        <end position="19"/>
    </location>
</feature>
<feature type="region of interest" description="Disordered" evidence="1">
    <location>
        <begin position="1"/>
        <end position="32"/>
    </location>
</feature>
<name>A0A4C1Y1L8_EUMVA</name>
<reference evidence="2 3" key="1">
    <citation type="journal article" date="2019" name="Commun. Biol.">
        <title>The bagworm genome reveals a unique fibroin gene that provides high tensile strength.</title>
        <authorList>
            <person name="Kono N."/>
            <person name="Nakamura H."/>
            <person name="Ohtoshi R."/>
            <person name="Tomita M."/>
            <person name="Numata K."/>
            <person name="Arakawa K."/>
        </authorList>
    </citation>
    <scope>NUCLEOTIDE SEQUENCE [LARGE SCALE GENOMIC DNA]</scope>
</reference>
<dbReference type="EMBL" id="BGZK01001036">
    <property type="protein sequence ID" value="GBP69283.1"/>
    <property type="molecule type" value="Genomic_DNA"/>
</dbReference>
<evidence type="ECO:0000313" key="2">
    <source>
        <dbReference type="EMBL" id="GBP69283.1"/>
    </source>
</evidence>
<dbReference type="Proteomes" id="UP000299102">
    <property type="component" value="Unassembled WGS sequence"/>
</dbReference>
<proteinExistence type="predicted"/>
<protein>
    <submittedName>
        <fullName evidence="2">Uncharacterized protein</fullName>
    </submittedName>
</protein>
<sequence length="90" mass="10108">MVPRMPSRPKDDSVKETGQSHHHNPGQWRGCRDDQTLIDENVKATVLKAANCRTDVMLVYFESISPSDIEKIKSAFFLTHENAAGRRPGS</sequence>